<organism evidence="1 2">
    <name type="scientific">Anisodus tanguticus</name>
    <dbReference type="NCBI Taxonomy" id="243964"/>
    <lineage>
        <taxon>Eukaryota</taxon>
        <taxon>Viridiplantae</taxon>
        <taxon>Streptophyta</taxon>
        <taxon>Embryophyta</taxon>
        <taxon>Tracheophyta</taxon>
        <taxon>Spermatophyta</taxon>
        <taxon>Magnoliopsida</taxon>
        <taxon>eudicotyledons</taxon>
        <taxon>Gunneridae</taxon>
        <taxon>Pentapetalae</taxon>
        <taxon>asterids</taxon>
        <taxon>lamiids</taxon>
        <taxon>Solanales</taxon>
        <taxon>Solanaceae</taxon>
        <taxon>Solanoideae</taxon>
        <taxon>Hyoscyameae</taxon>
        <taxon>Anisodus</taxon>
    </lineage>
</organism>
<reference evidence="1" key="1">
    <citation type="submission" date="2023-12" db="EMBL/GenBank/DDBJ databases">
        <title>Genome assembly of Anisodus tanguticus.</title>
        <authorList>
            <person name="Wang Y.-J."/>
        </authorList>
    </citation>
    <scope>NUCLEOTIDE SEQUENCE</scope>
    <source>
        <strain evidence="1">KB-2021</strain>
        <tissue evidence="1">Leaf</tissue>
    </source>
</reference>
<keyword evidence="2" id="KW-1185">Reference proteome</keyword>
<protein>
    <submittedName>
        <fullName evidence="1">Uncharacterized protein</fullName>
    </submittedName>
</protein>
<sequence length="118" mass="12932">MQMPQRPSQKAKNFDWKYAIHLTSVLSKAKSIEKCQAYDILSDEDKRKNYDIYGDEKRAPGFDTGGAGDHGGYTYFTSGGPGQSGFNFGPGGMGDKEVQNHFHFPLVVLAAKALLALV</sequence>
<gene>
    <name evidence="1" type="ORF">RND71_038531</name>
</gene>
<dbReference type="InterPro" id="IPR052842">
    <property type="entry name" value="ER_Co-chaperone"/>
</dbReference>
<comment type="caution">
    <text evidence="1">The sequence shown here is derived from an EMBL/GenBank/DDBJ whole genome shotgun (WGS) entry which is preliminary data.</text>
</comment>
<accession>A0AAE1UZJ8</accession>
<dbReference type="EMBL" id="JAVYJV010000021">
    <property type="protein sequence ID" value="KAK4342715.1"/>
    <property type="molecule type" value="Genomic_DNA"/>
</dbReference>
<dbReference type="InterPro" id="IPR036869">
    <property type="entry name" value="J_dom_sf"/>
</dbReference>
<dbReference type="Gene3D" id="1.10.287.110">
    <property type="entry name" value="DnaJ domain"/>
    <property type="match status" value="1"/>
</dbReference>
<evidence type="ECO:0000313" key="2">
    <source>
        <dbReference type="Proteomes" id="UP001291623"/>
    </source>
</evidence>
<evidence type="ECO:0000313" key="1">
    <source>
        <dbReference type="EMBL" id="KAK4342715.1"/>
    </source>
</evidence>
<dbReference type="SUPFAM" id="SSF46565">
    <property type="entry name" value="Chaperone J-domain"/>
    <property type="match status" value="1"/>
</dbReference>
<dbReference type="Proteomes" id="UP001291623">
    <property type="component" value="Unassembled WGS sequence"/>
</dbReference>
<name>A0AAE1UZJ8_9SOLA</name>
<dbReference type="PANTHER" id="PTHR45184">
    <property type="entry name" value="DNAJ PROTEIN ERDJ3A"/>
    <property type="match status" value="1"/>
</dbReference>
<dbReference type="AlphaFoldDB" id="A0AAE1UZJ8"/>
<proteinExistence type="predicted"/>
<dbReference type="PANTHER" id="PTHR45184:SF1">
    <property type="entry name" value="DNAJ PROTEIN ERDJ3A"/>
    <property type="match status" value="1"/>
</dbReference>